<evidence type="ECO:0000313" key="3">
    <source>
        <dbReference type="Proteomes" id="UP001301350"/>
    </source>
</evidence>
<dbReference type="Gene3D" id="3.40.50.720">
    <property type="entry name" value="NAD(P)-binding Rossmann-like Domain"/>
    <property type="match status" value="1"/>
</dbReference>
<accession>A0AAV9IVE7</accession>
<dbReference type="AlphaFoldDB" id="A0AAV9IVE7"/>
<dbReference type="PANTHER" id="PTHR12126">
    <property type="entry name" value="NADH-UBIQUINONE OXIDOREDUCTASE 39 KDA SUBUNIT-RELATED"/>
    <property type="match status" value="1"/>
</dbReference>
<dbReference type="InterPro" id="IPR036291">
    <property type="entry name" value="NAD(P)-bd_dom_sf"/>
</dbReference>
<dbReference type="SUPFAM" id="SSF51735">
    <property type="entry name" value="NAD(P)-binding Rossmann-fold domains"/>
    <property type="match status" value="1"/>
</dbReference>
<comment type="caution">
    <text evidence="2">The sequence shown here is derived from an EMBL/GenBank/DDBJ whole genome shotgun (WGS) entry which is preliminary data.</text>
</comment>
<dbReference type="Proteomes" id="UP001301350">
    <property type="component" value="Unassembled WGS sequence"/>
</dbReference>
<organism evidence="2 3">
    <name type="scientific">Cyanidium caldarium</name>
    <name type="common">Red alga</name>
    <dbReference type="NCBI Taxonomy" id="2771"/>
    <lineage>
        <taxon>Eukaryota</taxon>
        <taxon>Rhodophyta</taxon>
        <taxon>Bangiophyceae</taxon>
        <taxon>Cyanidiales</taxon>
        <taxon>Cyanidiaceae</taxon>
        <taxon>Cyanidium</taxon>
    </lineage>
</organism>
<dbReference type="InterPro" id="IPR001509">
    <property type="entry name" value="Epimerase_deHydtase"/>
</dbReference>
<dbReference type="Pfam" id="PF01370">
    <property type="entry name" value="Epimerase"/>
    <property type="match status" value="1"/>
</dbReference>
<proteinExistence type="predicted"/>
<dbReference type="GO" id="GO:0005739">
    <property type="term" value="C:mitochondrion"/>
    <property type="evidence" value="ECO:0007669"/>
    <property type="project" value="TreeGrafter"/>
</dbReference>
<sequence length="379" mass="41906">MPAHSGITSFYRHLATQMRPATVPLLNPRLVAHGTGGRSSVSGVVATVFGSTGFLGRYVVNRLGRMGSTVFVAWRGDELDYRHLKPMGDLGQINPVEVEARNMHSLQRAVAGSNVVINLIGKWFDTRYYTLEDVHVNVAESIARAAAAENVPHLIHVSALGVHNTSPHALANRWLQSKRRGEEAVRRAFPAATIMRPADVFGPEDRFLTRIADMLQHWPFYPLIKQGAARVQPVWVDDVARAITASVRDPELTAGRTYELAGPSTLTRRQVVEFVIDATKRENHLVSVPTAAARLAAKVFGRRLPFVNPSPRYTPCDVLREAVDVVMQAPAAQTVTRAPEVLGFAHLDVRPYELTTQVGHNTLRQYRRGGDRSALFHVD</sequence>
<dbReference type="InterPro" id="IPR051207">
    <property type="entry name" value="ComplexI_NDUFA9_subunit"/>
</dbReference>
<keyword evidence="3" id="KW-1185">Reference proteome</keyword>
<dbReference type="CDD" id="cd05271">
    <property type="entry name" value="NDUFA9_like_SDR_a"/>
    <property type="match status" value="1"/>
</dbReference>
<protein>
    <recommendedName>
        <fullName evidence="1">NAD-dependent epimerase/dehydratase domain-containing protein</fullName>
    </recommendedName>
</protein>
<name>A0AAV9IVE7_CYACA</name>
<evidence type="ECO:0000259" key="1">
    <source>
        <dbReference type="Pfam" id="PF01370"/>
    </source>
</evidence>
<dbReference type="PANTHER" id="PTHR12126:SF11">
    <property type="entry name" value="NADH DEHYDROGENASE [UBIQUINONE] 1 ALPHA SUBCOMPLEX SUBUNIT 9, MITOCHONDRIAL"/>
    <property type="match status" value="1"/>
</dbReference>
<dbReference type="GO" id="GO:0044877">
    <property type="term" value="F:protein-containing complex binding"/>
    <property type="evidence" value="ECO:0007669"/>
    <property type="project" value="TreeGrafter"/>
</dbReference>
<feature type="domain" description="NAD-dependent epimerase/dehydratase" evidence="1">
    <location>
        <begin position="47"/>
        <end position="260"/>
    </location>
</feature>
<reference evidence="2 3" key="1">
    <citation type="submission" date="2022-07" db="EMBL/GenBank/DDBJ databases">
        <title>Genome-wide signatures of adaptation to extreme environments.</title>
        <authorList>
            <person name="Cho C.H."/>
            <person name="Yoon H.S."/>
        </authorList>
    </citation>
    <scope>NUCLEOTIDE SEQUENCE [LARGE SCALE GENOMIC DNA]</scope>
    <source>
        <strain evidence="2 3">DBV 063 E5</strain>
    </source>
</reference>
<evidence type="ECO:0000313" key="2">
    <source>
        <dbReference type="EMBL" id="KAK4536070.1"/>
    </source>
</evidence>
<dbReference type="EMBL" id="JANCYW010000007">
    <property type="protein sequence ID" value="KAK4536070.1"/>
    <property type="molecule type" value="Genomic_DNA"/>
</dbReference>
<gene>
    <name evidence="2" type="ORF">CDCA_CDCA07G2095</name>
</gene>